<dbReference type="Gene3D" id="3.40.50.1110">
    <property type="entry name" value="SGNH hydrolase"/>
    <property type="match status" value="1"/>
</dbReference>
<evidence type="ECO:0000259" key="2">
    <source>
        <dbReference type="Pfam" id="PF13472"/>
    </source>
</evidence>
<dbReference type="SUPFAM" id="SSF52266">
    <property type="entry name" value="SGNH hydrolase"/>
    <property type="match status" value="1"/>
</dbReference>
<comment type="caution">
    <text evidence="3">The sequence shown here is derived from an EMBL/GenBank/DDBJ whole genome shotgun (WGS) entry which is preliminary data.</text>
</comment>
<evidence type="ECO:0000313" key="3">
    <source>
        <dbReference type="EMBL" id="RDW73453.1"/>
    </source>
</evidence>
<dbReference type="STRING" id="1849047.A0A3D8RHC6"/>
<keyword evidence="1" id="KW-0732">Signal</keyword>
<evidence type="ECO:0000313" key="4">
    <source>
        <dbReference type="Proteomes" id="UP000256645"/>
    </source>
</evidence>
<dbReference type="PANTHER" id="PTHR43784:SF3">
    <property type="entry name" value="GDSL FAMILY LIPASE"/>
    <property type="match status" value="1"/>
</dbReference>
<feature type="signal peptide" evidence="1">
    <location>
        <begin position="1"/>
        <end position="20"/>
    </location>
</feature>
<feature type="chain" id="PRO_5017694660" evidence="1">
    <location>
        <begin position="21"/>
        <end position="429"/>
    </location>
</feature>
<dbReference type="InterPro" id="IPR013830">
    <property type="entry name" value="SGNH_hydro"/>
</dbReference>
<protein>
    <submittedName>
        <fullName evidence="3">SGNH hydrolase-1</fullName>
    </submittedName>
</protein>
<feature type="domain" description="SGNH hydrolase-type esterase" evidence="2">
    <location>
        <begin position="224"/>
        <end position="417"/>
    </location>
</feature>
<name>A0A3D8RHC6_9HELO</name>
<dbReference type="InterPro" id="IPR053140">
    <property type="entry name" value="GDSL_Rv0518-like"/>
</dbReference>
<dbReference type="GO" id="GO:0016787">
    <property type="term" value="F:hydrolase activity"/>
    <property type="evidence" value="ECO:0007669"/>
    <property type="project" value="UniProtKB-KW"/>
</dbReference>
<sequence length="429" mass="46380">MTVVRAIVLAILVLVCGIHAAPSVHSAKRWKNSNSRWVDIWTGMPQLTEPANLPPAPFNETGLVFFNSTIRQTVHLSLEASQIRIRISNAFGVNDLPVTAVTVALPRNGTAGTSEIQPDTLRDVTFSGSGNFTIPNGALVVSDPINLPVQAQSMLTITIYLAGGQQSNYITSHPGSRTTSWFSFGDYSTSANMTDISTQSAAHWYFISAVEAWVPKAARAFAIVGDSITDGRGSTTDANNRWPDLLLAKMQRSPSTSNIAVLNQAAGGNRVLYDGLGPNALGRIDRDVLSHSGVEYSMIFEGVNDIGVASTSPEAQKVVGDRLIDAYQQITTRVHALGIPIFAATITPFSGNASIQPYSDPEREKTRQRVNAWIRDNGDFDAVIDFDAILRDPNDGSMLNPLYDSGDYLHPNPAGYQKVADEFPLDVFA</sequence>
<proteinExistence type="predicted"/>
<dbReference type="PANTHER" id="PTHR43784">
    <property type="entry name" value="GDSL-LIKE LIPASE/ACYLHYDROLASE, PUTATIVE (AFU_ORTHOLOGUE AFUA_2G00820)-RELATED"/>
    <property type="match status" value="1"/>
</dbReference>
<organism evidence="3 4">
    <name type="scientific">Coleophoma cylindrospora</name>
    <dbReference type="NCBI Taxonomy" id="1849047"/>
    <lineage>
        <taxon>Eukaryota</taxon>
        <taxon>Fungi</taxon>
        <taxon>Dikarya</taxon>
        <taxon>Ascomycota</taxon>
        <taxon>Pezizomycotina</taxon>
        <taxon>Leotiomycetes</taxon>
        <taxon>Helotiales</taxon>
        <taxon>Dermateaceae</taxon>
        <taxon>Coleophoma</taxon>
    </lineage>
</organism>
<dbReference type="AlphaFoldDB" id="A0A3D8RHC6"/>
<evidence type="ECO:0000256" key="1">
    <source>
        <dbReference type="SAM" id="SignalP"/>
    </source>
</evidence>
<accession>A0A3D8RHC6</accession>
<dbReference type="EMBL" id="PDLM01000007">
    <property type="protein sequence ID" value="RDW73453.1"/>
    <property type="molecule type" value="Genomic_DNA"/>
</dbReference>
<dbReference type="InterPro" id="IPR036514">
    <property type="entry name" value="SGNH_hydro_sf"/>
</dbReference>
<gene>
    <name evidence="3" type="ORF">BP6252_07360</name>
</gene>
<dbReference type="CDD" id="cd01830">
    <property type="entry name" value="XynE_like"/>
    <property type="match status" value="1"/>
</dbReference>
<dbReference type="Proteomes" id="UP000256645">
    <property type="component" value="Unassembled WGS sequence"/>
</dbReference>
<reference evidence="3 4" key="1">
    <citation type="journal article" date="2018" name="IMA Fungus">
        <title>IMA Genome-F 9: Draft genome sequence of Annulohypoxylon stygium, Aspergillus mulundensis, Berkeleyomyces basicola (syn. Thielaviopsis basicola), Ceratocystis smalleyi, two Cercospora beticola strains, Coleophoma cylindrospora, Fusarium fracticaudum, Phialophora cf. hyalina, and Morchella septimelata.</title>
        <authorList>
            <person name="Wingfield B.D."/>
            <person name="Bills G.F."/>
            <person name="Dong Y."/>
            <person name="Huang W."/>
            <person name="Nel W.J."/>
            <person name="Swalarsk-Parry B.S."/>
            <person name="Vaghefi N."/>
            <person name="Wilken P.M."/>
            <person name="An Z."/>
            <person name="de Beer Z.W."/>
            <person name="De Vos L."/>
            <person name="Chen L."/>
            <person name="Duong T.A."/>
            <person name="Gao Y."/>
            <person name="Hammerbacher A."/>
            <person name="Kikkert J.R."/>
            <person name="Li Y."/>
            <person name="Li H."/>
            <person name="Li K."/>
            <person name="Li Q."/>
            <person name="Liu X."/>
            <person name="Ma X."/>
            <person name="Naidoo K."/>
            <person name="Pethybridge S.J."/>
            <person name="Sun J."/>
            <person name="Steenkamp E.T."/>
            <person name="van der Nest M.A."/>
            <person name="van Wyk S."/>
            <person name="Wingfield M.J."/>
            <person name="Xiong C."/>
            <person name="Yue Q."/>
            <person name="Zhang X."/>
        </authorList>
    </citation>
    <scope>NUCLEOTIDE SEQUENCE [LARGE SCALE GENOMIC DNA]</scope>
    <source>
        <strain evidence="3 4">BP6252</strain>
    </source>
</reference>
<dbReference type="Pfam" id="PF13472">
    <property type="entry name" value="Lipase_GDSL_2"/>
    <property type="match status" value="1"/>
</dbReference>
<keyword evidence="3" id="KW-0378">Hydrolase</keyword>
<keyword evidence="4" id="KW-1185">Reference proteome</keyword>
<dbReference type="OrthoDB" id="10071171at2759"/>